<feature type="region of interest" description="Disordered" evidence="1">
    <location>
        <begin position="1"/>
        <end position="41"/>
    </location>
</feature>
<keyword evidence="3" id="KW-1185">Reference proteome</keyword>
<evidence type="ECO:0000313" key="2">
    <source>
        <dbReference type="EMBL" id="OBZ71178.1"/>
    </source>
</evidence>
<accession>A0A1C7M371</accession>
<dbReference type="OrthoDB" id="3265188at2759"/>
<organism evidence="2 3">
    <name type="scientific">Grifola frondosa</name>
    <name type="common">Maitake</name>
    <name type="synonym">Polyporus frondosus</name>
    <dbReference type="NCBI Taxonomy" id="5627"/>
    <lineage>
        <taxon>Eukaryota</taxon>
        <taxon>Fungi</taxon>
        <taxon>Dikarya</taxon>
        <taxon>Basidiomycota</taxon>
        <taxon>Agaricomycotina</taxon>
        <taxon>Agaricomycetes</taxon>
        <taxon>Polyporales</taxon>
        <taxon>Grifolaceae</taxon>
        <taxon>Grifola</taxon>
    </lineage>
</organism>
<feature type="compositionally biased region" description="Basic and acidic residues" evidence="1">
    <location>
        <begin position="30"/>
        <end position="41"/>
    </location>
</feature>
<reference evidence="2 3" key="1">
    <citation type="submission" date="2016-03" db="EMBL/GenBank/DDBJ databases">
        <title>Whole genome sequencing of Grifola frondosa 9006-11.</title>
        <authorList>
            <person name="Min B."/>
            <person name="Park H."/>
            <person name="Kim J.-G."/>
            <person name="Cho H."/>
            <person name="Oh Y.-L."/>
            <person name="Kong W.-S."/>
            <person name="Choi I.-G."/>
        </authorList>
    </citation>
    <scope>NUCLEOTIDE SEQUENCE [LARGE SCALE GENOMIC DNA]</scope>
    <source>
        <strain evidence="2 3">9006-11</strain>
    </source>
</reference>
<comment type="caution">
    <text evidence="2">The sequence shown here is derived from an EMBL/GenBank/DDBJ whole genome shotgun (WGS) entry which is preliminary data.</text>
</comment>
<name>A0A1C7M371_GRIFR</name>
<dbReference type="Proteomes" id="UP000092993">
    <property type="component" value="Unassembled WGS sequence"/>
</dbReference>
<dbReference type="EMBL" id="LUGG01000011">
    <property type="protein sequence ID" value="OBZ71178.1"/>
    <property type="molecule type" value="Genomic_DNA"/>
</dbReference>
<gene>
    <name evidence="2" type="ORF">A0H81_08657</name>
</gene>
<dbReference type="AlphaFoldDB" id="A0A1C7M371"/>
<proteinExistence type="predicted"/>
<evidence type="ECO:0000256" key="1">
    <source>
        <dbReference type="SAM" id="MobiDB-lite"/>
    </source>
</evidence>
<sequence>MPQQSRLAGVLNTPLALSADSNRSSGFSPKEARSRHSRNVQDAKRFVLGPMPAQDFFDAFFEDSAPEEIKEHMLASANAFNSVPACADEASGITEPLTAALNSSTKYQSRCPGFIFTNTSVQQKSKGSGSMEPDICCFASSHVATLNSSSTRSRTDMGNIAFFIDVKPDPKQDFFCDPPSDAGIEARSSHQFILNIDDEDTQAYARRALGQHISYAAEIDAEETLFRDAITAHAKLQLGVDGHELEQAVGQHYKPAWFRSSRSNQKMTMAVILVDSSYLDHWCRLFGQLVEALEAIGRSTRRMISYEDVLDKDDRIHRDISLDNIILGTWRYMSYNVLDNEDVVHSLSDDMESLLYVVLYCSLRWLPHDEDEKFLAPILHSLFDYSEFLVGRLLGGNGKYHFLSTRRYVGHVTFAHFPIQEWLNAAADYRCVRGHFNVSAIPETWSDPKHLHAFWTQFLASHTLEANDRIERVLPAPSSFARSQSSSVVSSVVSSDKQDVQGAPPRRDGPVTRSKSGRVQQKQKDSRKRMPSEDESLQPRMKRRTPTTPSGIKAIPAANKRGAANSRKRQKH</sequence>
<dbReference type="InterPro" id="IPR011009">
    <property type="entry name" value="Kinase-like_dom_sf"/>
</dbReference>
<feature type="region of interest" description="Disordered" evidence="1">
    <location>
        <begin position="485"/>
        <end position="572"/>
    </location>
</feature>
<evidence type="ECO:0000313" key="3">
    <source>
        <dbReference type="Proteomes" id="UP000092993"/>
    </source>
</evidence>
<feature type="compositionally biased region" description="Basic and acidic residues" evidence="1">
    <location>
        <begin position="522"/>
        <end position="532"/>
    </location>
</feature>
<feature type="compositionally biased region" description="Low complexity" evidence="1">
    <location>
        <begin position="485"/>
        <end position="495"/>
    </location>
</feature>
<dbReference type="SUPFAM" id="SSF56112">
    <property type="entry name" value="Protein kinase-like (PK-like)"/>
    <property type="match status" value="1"/>
</dbReference>
<protein>
    <recommendedName>
        <fullName evidence="4">Fungal-type protein kinase domain-containing protein</fullName>
    </recommendedName>
</protein>
<evidence type="ECO:0008006" key="4">
    <source>
        <dbReference type="Google" id="ProtNLM"/>
    </source>
</evidence>